<sequence length="252" mass="29351">MKVFIDVGGHMGQTLEAVIDPIYSFDKIYCFEPSKLCFQKIQEIKDLRIEAFNCGLLDVEKKIFLNYPGSEAASIFPNHSAYKATSYTENFEKRELCDFISVSDFFINNITMDDYVVMKLNCEGSECAIIRSLLTSNQYKKISNVLIDFDIVKIPTLSHLKDEIIDLINHEKKVYHFPEDVQYGAGSHFGGIKQWLNLTNERDKKLSSYTKSLCWDFKNIINKRHLNFYKFQLLKTLPKAIVQMYYNKIKRA</sequence>
<dbReference type="Gene3D" id="3.40.50.150">
    <property type="entry name" value="Vaccinia Virus protein VP39"/>
    <property type="match status" value="1"/>
</dbReference>
<dbReference type="NCBIfam" id="TIGR01444">
    <property type="entry name" value="fkbM_fam"/>
    <property type="match status" value="1"/>
</dbReference>
<evidence type="ECO:0000313" key="1">
    <source>
        <dbReference type="EMBL" id="TCC92254.1"/>
    </source>
</evidence>
<keyword evidence="1" id="KW-0808">Transferase</keyword>
<dbReference type="AlphaFoldDB" id="A0A4R0N1T3"/>
<evidence type="ECO:0000313" key="2">
    <source>
        <dbReference type="Proteomes" id="UP000292884"/>
    </source>
</evidence>
<dbReference type="OrthoDB" id="663022at2"/>
<reference evidence="1 2" key="1">
    <citation type="submission" date="2019-02" db="EMBL/GenBank/DDBJ databases">
        <title>Pedobacter sp. RP-1-13 sp. nov., isolated from Arctic soil.</title>
        <authorList>
            <person name="Dahal R.H."/>
        </authorList>
    </citation>
    <scope>NUCLEOTIDE SEQUENCE [LARGE SCALE GENOMIC DNA]</scope>
    <source>
        <strain evidence="1 2">RP-1-13</strain>
    </source>
</reference>
<dbReference type="InterPro" id="IPR029063">
    <property type="entry name" value="SAM-dependent_MTases_sf"/>
</dbReference>
<name>A0A4R0N1T3_9SPHI</name>
<keyword evidence="2" id="KW-1185">Reference proteome</keyword>
<dbReference type="GO" id="GO:0008168">
    <property type="term" value="F:methyltransferase activity"/>
    <property type="evidence" value="ECO:0007669"/>
    <property type="project" value="UniProtKB-KW"/>
</dbReference>
<dbReference type="Proteomes" id="UP000292884">
    <property type="component" value="Unassembled WGS sequence"/>
</dbReference>
<gene>
    <name evidence="1" type="ORF">EZ428_11040</name>
</gene>
<comment type="caution">
    <text evidence="1">The sequence shown here is derived from an EMBL/GenBank/DDBJ whole genome shotgun (WGS) entry which is preliminary data.</text>
</comment>
<dbReference type="GO" id="GO:0032259">
    <property type="term" value="P:methylation"/>
    <property type="evidence" value="ECO:0007669"/>
    <property type="project" value="UniProtKB-KW"/>
</dbReference>
<protein>
    <submittedName>
        <fullName evidence="1">FkbM family methyltransferase</fullName>
    </submittedName>
</protein>
<accession>A0A4R0N1T3</accession>
<organism evidence="1 2">
    <name type="scientific">Pedobacter frigiditerrae</name>
    <dbReference type="NCBI Taxonomy" id="2530452"/>
    <lineage>
        <taxon>Bacteria</taxon>
        <taxon>Pseudomonadati</taxon>
        <taxon>Bacteroidota</taxon>
        <taxon>Sphingobacteriia</taxon>
        <taxon>Sphingobacteriales</taxon>
        <taxon>Sphingobacteriaceae</taxon>
        <taxon>Pedobacter</taxon>
    </lineage>
</organism>
<keyword evidence="1" id="KW-0489">Methyltransferase</keyword>
<dbReference type="EMBL" id="SJSK01000002">
    <property type="protein sequence ID" value="TCC92254.1"/>
    <property type="molecule type" value="Genomic_DNA"/>
</dbReference>
<dbReference type="SUPFAM" id="SSF53335">
    <property type="entry name" value="S-adenosyl-L-methionine-dependent methyltransferases"/>
    <property type="match status" value="1"/>
</dbReference>
<proteinExistence type="predicted"/>
<dbReference type="RefSeq" id="WP_131553194.1">
    <property type="nucleotide sequence ID" value="NZ_SJSK01000002.1"/>
</dbReference>
<dbReference type="InterPro" id="IPR006342">
    <property type="entry name" value="FkbM_mtfrase"/>
</dbReference>